<keyword evidence="2" id="KW-1185">Reference proteome</keyword>
<accession>A0A176VXA8</accession>
<sequence>MSIVVAQLVRASGSQAGGHGLEITLRRAMKMDTQSDARKVAAENTEQAQAVLSGIATIQDNATYAWDQMEQAATYMQFAQDKAPLMILWTASVGRHEANGRELGHYYARESCASQSNLFLQREGLELLQESTAQKNSPEF</sequence>
<evidence type="ECO:0000313" key="2">
    <source>
        <dbReference type="Proteomes" id="UP000077202"/>
    </source>
</evidence>
<proteinExistence type="predicted"/>
<evidence type="ECO:0000313" key="1">
    <source>
        <dbReference type="EMBL" id="OAE25397.1"/>
    </source>
</evidence>
<name>A0A176VXA8_MARPO</name>
<reference evidence="1" key="1">
    <citation type="submission" date="2016-03" db="EMBL/GenBank/DDBJ databases">
        <title>Mechanisms controlling the formation of the plant cell surface in tip-growing cells are functionally conserved among land plants.</title>
        <authorList>
            <person name="Honkanen S."/>
            <person name="Jones V.A."/>
            <person name="Morieri G."/>
            <person name="Champion C."/>
            <person name="Hetherington A.J."/>
            <person name="Kelly S."/>
            <person name="Saint-Marcoux D."/>
            <person name="Proust H."/>
            <person name="Prescott H."/>
            <person name="Dolan L."/>
        </authorList>
    </citation>
    <scope>NUCLEOTIDE SEQUENCE [LARGE SCALE GENOMIC DNA]</scope>
    <source>
        <tissue evidence="1">Whole gametophyte</tissue>
    </source>
</reference>
<protein>
    <submittedName>
        <fullName evidence="1">Uncharacterized protein</fullName>
    </submittedName>
</protein>
<dbReference type="EMBL" id="LVLJ01002341">
    <property type="protein sequence ID" value="OAE25397.1"/>
    <property type="molecule type" value="Genomic_DNA"/>
</dbReference>
<organism evidence="1 2">
    <name type="scientific">Marchantia polymorpha subsp. ruderalis</name>
    <dbReference type="NCBI Taxonomy" id="1480154"/>
    <lineage>
        <taxon>Eukaryota</taxon>
        <taxon>Viridiplantae</taxon>
        <taxon>Streptophyta</taxon>
        <taxon>Embryophyta</taxon>
        <taxon>Marchantiophyta</taxon>
        <taxon>Marchantiopsida</taxon>
        <taxon>Marchantiidae</taxon>
        <taxon>Marchantiales</taxon>
        <taxon>Marchantiaceae</taxon>
        <taxon>Marchantia</taxon>
    </lineage>
</organism>
<gene>
    <name evidence="1" type="ORF">AXG93_4620s2120</name>
</gene>
<comment type="caution">
    <text evidence="1">The sequence shown here is derived from an EMBL/GenBank/DDBJ whole genome shotgun (WGS) entry which is preliminary data.</text>
</comment>
<dbReference type="Proteomes" id="UP000077202">
    <property type="component" value="Unassembled WGS sequence"/>
</dbReference>
<dbReference type="AlphaFoldDB" id="A0A176VXA8"/>